<proteinExistence type="predicted"/>
<sequence length="66" mass="7530">MNMAVANKKVEPNKKEWLESLSDDDFCVLVEPNYAYDKCRLCGSSKLPWSDNTDCPEICPNCNNDK</sequence>
<evidence type="ECO:0000313" key="1">
    <source>
        <dbReference type="EMBL" id="DAD74411.1"/>
    </source>
</evidence>
<reference evidence="1" key="1">
    <citation type="journal article" date="2021" name="Proc. Natl. Acad. Sci. U.S.A.">
        <title>A Catalog of Tens of Thousands of Viruses from Human Metagenomes Reveals Hidden Associations with Chronic Diseases.</title>
        <authorList>
            <person name="Tisza M.J."/>
            <person name="Buck C.B."/>
        </authorList>
    </citation>
    <scope>NUCLEOTIDE SEQUENCE</scope>
    <source>
        <strain evidence="1">Ct3pR10</strain>
    </source>
</reference>
<name>A0A8S5LX78_9CAUD</name>
<dbReference type="EMBL" id="BK014759">
    <property type="protein sequence ID" value="DAD74411.1"/>
    <property type="molecule type" value="Genomic_DNA"/>
</dbReference>
<protein>
    <submittedName>
        <fullName evidence="1">Transcription factor IIB</fullName>
    </submittedName>
</protein>
<accession>A0A8S5LX78</accession>
<organism evidence="1">
    <name type="scientific">Siphoviridae sp. ct3pR10</name>
    <dbReference type="NCBI Taxonomy" id="2826284"/>
    <lineage>
        <taxon>Viruses</taxon>
        <taxon>Duplodnaviria</taxon>
        <taxon>Heunggongvirae</taxon>
        <taxon>Uroviricota</taxon>
        <taxon>Caudoviricetes</taxon>
    </lineage>
</organism>